<protein>
    <recommendedName>
        <fullName evidence="5">Eukaryotic translation initiation factor 3 subunit M</fullName>
        <shortName evidence="5">eIF3m</shortName>
    </recommendedName>
</protein>
<reference evidence="11" key="1">
    <citation type="submission" date="2016-11" db="UniProtKB">
        <authorList>
            <consortium name="WormBaseParasite"/>
        </authorList>
    </citation>
    <scope>IDENTIFICATION</scope>
</reference>
<dbReference type="eggNOG" id="KOG2753">
    <property type="taxonomic scope" value="Eukaryota"/>
</dbReference>
<dbReference type="GO" id="GO:0033290">
    <property type="term" value="C:eukaryotic 48S preinitiation complex"/>
    <property type="evidence" value="ECO:0007669"/>
    <property type="project" value="UniProtKB-UniRule"/>
</dbReference>
<dbReference type="AlphaFoldDB" id="A0A1I7RIS1"/>
<evidence type="ECO:0000313" key="9">
    <source>
        <dbReference type="Proteomes" id="UP000095284"/>
    </source>
</evidence>
<dbReference type="GO" id="GO:0003743">
    <property type="term" value="F:translation initiation factor activity"/>
    <property type="evidence" value="ECO:0007669"/>
    <property type="project" value="UniProtKB-UniRule"/>
</dbReference>
<evidence type="ECO:0000259" key="7">
    <source>
        <dbReference type="PROSITE" id="PS50250"/>
    </source>
</evidence>
<evidence type="ECO:0000256" key="6">
    <source>
        <dbReference type="SAM" id="Coils"/>
    </source>
</evidence>
<dbReference type="SMR" id="A0A1I7RIS1"/>
<evidence type="ECO:0000256" key="3">
    <source>
        <dbReference type="ARBA" id="ARBA00022540"/>
    </source>
</evidence>
<keyword evidence="10" id="KW-1185">Reference proteome</keyword>
<evidence type="ECO:0000256" key="4">
    <source>
        <dbReference type="ARBA" id="ARBA00022917"/>
    </source>
</evidence>
<dbReference type="PANTHER" id="PTHR15350">
    <property type="entry name" value="COP9 SIGNALOSOME COMPLEX SUBUNIT 7/DENDRITIC CELL PROTEIN GA17"/>
    <property type="match status" value="1"/>
</dbReference>
<dbReference type="GO" id="GO:0071541">
    <property type="term" value="C:eukaryotic translation initiation factor 3 complex, eIF3m"/>
    <property type="evidence" value="ECO:0007669"/>
    <property type="project" value="UniProtKB-UniRule"/>
</dbReference>
<dbReference type="SMART" id="SM00088">
    <property type="entry name" value="PINT"/>
    <property type="match status" value="1"/>
</dbReference>
<dbReference type="InterPro" id="IPR027528">
    <property type="entry name" value="eIF3m"/>
</dbReference>
<keyword evidence="3 5" id="KW-0396">Initiation factor</keyword>
<dbReference type="OrthoDB" id="337870at2759"/>
<evidence type="ECO:0000256" key="5">
    <source>
        <dbReference type="HAMAP-Rule" id="MF_03012"/>
    </source>
</evidence>
<dbReference type="Proteomes" id="UP000659654">
    <property type="component" value="Unassembled WGS sequence"/>
</dbReference>
<sequence length="392" mass="44628">MSIQKLGGSFAVKNETESSVELRLYFKEKGVKIDPTGPPKLFDNVKELLAAVAKVAPTVNDKELELILNAIFSLSVTFAPAQTELFVEDLIRTFKGKEFVGRGWNSHAGVAVRILSNFFHMYTDRPKLQVTIFKCLLEIAGNARITRFADTSLETVEKYVKIWDLDVETKRDLYRVLHRALLNDGRHDAAAEVMCTLLRTYTEVDADRAKEDAHECVRTAVVDPKSFALDHLLRLSAVQSLKKSDPKIYEILQLFSTGTLVEYKKFVSANPDFVKTQLKTDEKALEKKIKMLTLISLAEKSLVLHLDQLRKELEIPDEEDLEEFLINAIQIKAVNGKINEKGNEFVVTAYQHRTFDRPQWETLQKRIGSLLKNIKKANENMESLLTVEEVEN</sequence>
<comment type="similarity">
    <text evidence="5">Belongs to the eIF-3 subunit M family.</text>
</comment>
<keyword evidence="4 5" id="KW-0648">Protein biosynthesis</keyword>
<dbReference type="Pfam" id="PF01399">
    <property type="entry name" value="PCI"/>
    <property type="match status" value="1"/>
</dbReference>
<dbReference type="GO" id="GO:0001732">
    <property type="term" value="P:formation of cytoplasmic translation initiation complex"/>
    <property type="evidence" value="ECO:0007669"/>
    <property type="project" value="UniProtKB-UniRule"/>
</dbReference>
<dbReference type="EMBL" id="CAJFCV020000004">
    <property type="protein sequence ID" value="CAG9119052.1"/>
    <property type="molecule type" value="Genomic_DNA"/>
</dbReference>
<feature type="domain" description="PCI" evidence="7">
    <location>
        <begin position="185"/>
        <end position="352"/>
    </location>
</feature>
<evidence type="ECO:0000313" key="8">
    <source>
        <dbReference type="EMBL" id="CAD5228443.1"/>
    </source>
</evidence>
<proteinExistence type="inferred from homology"/>
<name>A0A1I7RIS1_BURXY</name>
<dbReference type="Proteomes" id="UP000582659">
    <property type="component" value="Unassembled WGS sequence"/>
</dbReference>
<evidence type="ECO:0000313" key="11">
    <source>
        <dbReference type="WBParaSite" id="BXY_0060300.1"/>
    </source>
</evidence>
<dbReference type="GO" id="GO:0016282">
    <property type="term" value="C:eukaryotic 43S preinitiation complex"/>
    <property type="evidence" value="ECO:0007669"/>
    <property type="project" value="UniProtKB-UniRule"/>
</dbReference>
<dbReference type="InterPro" id="IPR045237">
    <property type="entry name" value="COPS7/eIF3m"/>
</dbReference>
<dbReference type="WBParaSite" id="BXY_0060300.1">
    <property type="protein sequence ID" value="BXY_0060300.1"/>
    <property type="gene ID" value="BXY_0060300"/>
</dbReference>
<dbReference type="HAMAP" id="MF_03012">
    <property type="entry name" value="eIF3m"/>
    <property type="match status" value="1"/>
</dbReference>
<comment type="subunit">
    <text evidence="5">Component of the eukaryotic translation initiation factor 3 (eIF-3) complex.</text>
</comment>
<evidence type="ECO:0000256" key="1">
    <source>
        <dbReference type="ARBA" id="ARBA00008482"/>
    </source>
</evidence>
<dbReference type="EMBL" id="CAJFDI010000004">
    <property type="protein sequence ID" value="CAD5228443.1"/>
    <property type="molecule type" value="Genomic_DNA"/>
</dbReference>
<accession>A0A1I7RIS1</accession>
<dbReference type="PANTHER" id="PTHR15350:SF2">
    <property type="entry name" value="EUKARYOTIC TRANSLATION INITIATION FACTOR 3 SUBUNIT M"/>
    <property type="match status" value="1"/>
</dbReference>
<dbReference type="InterPro" id="IPR000717">
    <property type="entry name" value="PCI_dom"/>
</dbReference>
<reference evidence="8" key="2">
    <citation type="submission" date="2020-09" db="EMBL/GenBank/DDBJ databases">
        <authorList>
            <person name="Kikuchi T."/>
        </authorList>
    </citation>
    <scope>NUCLEOTIDE SEQUENCE</scope>
    <source>
        <strain evidence="8">Ka4C1</strain>
    </source>
</reference>
<evidence type="ECO:0000256" key="2">
    <source>
        <dbReference type="ARBA" id="ARBA00022490"/>
    </source>
</evidence>
<dbReference type="Proteomes" id="UP000095284">
    <property type="component" value="Unplaced"/>
</dbReference>
<gene>
    <name evidence="8" type="ORF">BXYJ_LOCUS10447</name>
</gene>
<keyword evidence="6" id="KW-0175">Coiled coil</keyword>
<comment type="similarity">
    <text evidence="1">Belongs to the CSN7/EIF3M family. CSN7 subfamily.</text>
</comment>
<evidence type="ECO:0000313" key="10">
    <source>
        <dbReference type="Proteomes" id="UP000659654"/>
    </source>
</evidence>
<organism evidence="9 11">
    <name type="scientific">Bursaphelenchus xylophilus</name>
    <name type="common">Pinewood nematode worm</name>
    <name type="synonym">Aphelenchoides xylophilus</name>
    <dbReference type="NCBI Taxonomy" id="6326"/>
    <lineage>
        <taxon>Eukaryota</taxon>
        <taxon>Metazoa</taxon>
        <taxon>Ecdysozoa</taxon>
        <taxon>Nematoda</taxon>
        <taxon>Chromadorea</taxon>
        <taxon>Rhabditida</taxon>
        <taxon>Tylenchina</taxon>
        <taxon>Tylenchomorpha</taxon>
        <taxon>Aphelenchoidea</taxon>
        <taxon>Aphelenchoididae</taxon>
        <taxon>Bursaphelenchus</taxon>
    </lineage>
</organism>
<keyword evidence="2 5" id="KW-0963">Cytoplasm</keyword>
<comment type="subcellular location">
    <subcellularLocation>
        <location evidence="5">Cytoplasm</location>
    </subcellularLocation>
</comment>
<comment type="function">
    <text evidence="5">Component of the eukaryotic translation initiation factor 3 (eIF-3) complex, which is involved in protein synthesis of a specialized repertoire of mRNAs and, together with other initiation factors, stimulates binding of mRNA and methionyl-tRNAi to the 40S ribosome. The eIF-3 complex specifically targets and initiates translation of a subset of mRNAs involved in cell proliferation.</text>
</comment>
<dbReference type="PROSITE" id="PS50250">
    <property type="entry name" value="PCI"/>
    <property type="match status" value="1"/>
</dbReference>
<feature type="coiled-coil region" evidence="6">
    <location>
        <begin position="360"/>
        <end position="391"/>
    </location>
</feature>